<evidence type="ECO:0000313" key="3">
    <source>
        <dbReference type="Proteomes" id="UP000886469"/>
    </source>
</evidence>
<dbReference type="EMBL" id="SPMX01000039">
    <property type="protein sequence ID" value="NMQ06303.1"/>
    <property type="molecule type" value="Genomic_DNA"/>
</dbReference>
<reference evidence="2" key="1">
    <citation type="submission" date="2019-03" db="EMBL/GenBank/DDBJ databases">
        <title>Metabolic reconstructions from genomes of highly enriched 'Candidatus Accumulibacter' and 'Candidatus Competibacter' bioreactor populations.</title>
        <authorList>
            <person name="Annavajhala M.K."/>
            <person name="Welles L."/>
            <person name="Abbas B."/>
            <person name="Sorokin D."/>
            <person name="Park H."/>
            <person name="Van Loosdrecht M."/>
            <person name="Chandran K."/>
        </authorList>
    </citation>
    <scope>NUCLEOTIDE SEQUENCE</scope>
    <source>
        <strain evidence="2">SBR_L</strain>
    </source>
</reference>
<protein>
    <submittedName>
        <fullName evidence="2">IS1634 family transposase</fullName>
    </submittedName>
</protein>
<dbReference type="PANTHER" id="PTHR34614:SF2">
    <property type="entry name" value="TRANSPOSASE IS4-LIKE DOMAIN-CONTAINING PROTEIN"/>
    <property type="match status" value="1"/>
</dbReference>
<name>A0ABX1TD42_9PROT</name>
<accession>A0ABX1TD42</accession>
<dbReference type="InterPro" id="IPR047654">
    <property type="entry name" value="IS1634_transpos"/>
</dbReference>
<proteinExistence type="predicted"/>
<dbReference type="InterPro" id="IPR012337">
    <property type="entry name" value="RNaseH-like_sf"/>
</dbReference>
<dbReference type="InterPro" id="IPR002559">
    <property type="entry name" value="Transposase_11"/>
</dbReference>
<dbReference type="SUPFAM" id="SSF53098">
    <property type="entry name" value="Ribonuclease H-like"/>
    <property type="match status" value="1"/>
</dbReference>
<feature type="domain" description="Transposase IS4-like" evidence="1">
    <location>
        <begin position="183"/>
        <end position="492"/>
    </location>
</feature>
<dbReference type="RefSeq" id="WP_169070855.1">
    <property type="nucleotide sequence ID" value="NZ_SPMX01000039.1"/>
</dbReference>
<dbReference type="NCBIfam" id="NF033559">
    <property type="entry name" value="transpos_IS1634"/>
    <property type="match status" value="1"/>
</dbReference>
<dbReference type="PANTHER" id="PTHR34614">
    <property type="match status" value="1"/>
</dbReference>
<evidence type="ECO:0000313" key="2">
    <source>
        <dbReference type="EMBL" id="NMQ06303.1"/>
    </source>
</evidence>
<keyword evidence="3" id="KW-1185">Reference proteome</keyword>
<organism evidence="2 3">
    <name type="scientific">Candidatus Accumulibacter contiguus</name>
    <dbReference type="NCBI Taxonomy" id="2954381"/>
    <lineage>
        <taxon>Bacteria</taxon>
        <taxon>Pseudomonadati</taxon>
        <taxon>Pseudomonadota</taxon>
        <taxon>Betaproteobacteria</taxon>
        <taxon>Candidatus Accumulibacter</taxon>
    </lineage>
</organism>
<sequence length="559" mass="62355">MFVKITTSGPRQYVKLVESYRDTAGVPRQRVIATLGRIEAVRSGEADSLLNGLLRAAGKPSLEEGTGEVAFAPALSVGDTWLLTALWKELGFADAFRRLLRNRHQFDAERLLRVMVFNRLCDPESKLGILRWLEGTRVPEVSAESVNHQHLLRTMDTLAEGADRVDDALTGLLRPLIDQELAIVFYDLTTIRAEGSTDESEDLRHFGHAKEGGTVRQVMLGVVQTAEGLPIHHEVFAGNTGETTTLVPTIEKVLARYPIKRVVLVADRGLLSLDNLDAIRALRVGDQPLEFILAVPARRYGDFDSLLTPFHEKSCQSATAEVFGELKWQGFRLIVAHRPDRASEQSRVRDERIAALEADAAQWVEKLDAQEAGQTHPGKKLSDAGTIARFYKAVADAHLAHIIKVNLASEVFTYEIDERALQRARLMDGKLILVANVPDSPPAEIVARYKALADIERGFRVLKSEIEIAPVFHRLPNRIRAHALICFLALLLYRVLRLRLKAKASPLSPDRALEIARRIQYHQVTLHQRQSASGLSTITPQQKELFETVALPEPSARRL</sequence>
<dbReference type="Pfam" id="PF01609">
    <property type="entry name" value="DDE_Tnp_1"/>
    <property type="match status" value="1"/>
</dbReference>
<comment type="caution">
    <text evidence="2">The sequence shown here is derived from an EMBL/GenBank/DDBJ whole genome shotgun (WGS) entry which is preliminary data.</text>
</comment>
<gene>
    <name evidence="2" type="ORF">E4Q08_14105</name>
</gene>
<dbReference type="Proteomes" id="UP000886469">
    <property type="component" value="Unassembled WGS sequence"/>
</dbReference>
<evidence type="ECO:0000259" key="1">
    <source>
        <dbReference type="Pfam" id="PF01609"/>
    </source>
</evidence>